<name>A0A940PTN3_9MICO</name>
<gene>
    <name evidence="1" type="ORF">JOF28_000291</name>
</gene>
<keyword evidence="2" id="KW-1185">Reference proteome</keyword>
<proteinExistence type="predicted"/>
<reference evidence="1" key="1">
    <citation type="submission" date="2021-02" db="EMBL/GenBank/DDBJ databases">
        <title>Sequencing the genomes of 1000 actinobacteria strains.</title>
        <authorList>
            <person name="Klenk H.-P."/>
        </authorList>
    </citation>
    <scope>NUCLEOTIDE SEQUENCE</scope>
    <source>
        <strain evidence="1">DSM 22850</strain>
    </source>
</reference>
<evidence type="ECO:0000313" key="1">
    <source>
        <dbReference type="EMBL" id="MBP1325059.1"/>
    </source>
</evidence>
<dbReference type="Proteomes" id="UP000675163">
    <property type="component" value="Unassembled WGS sequence"/>
</dbReference>
<accession>A0A940PTN3</accession>
<dbReference type="RefSeq" id="WP_209704142.1">
    <property type="nucleotide sequence ID" value="NZ_JAFIDA010000001.1"/>
</dbReference>
<dbReference type="EMBL" id="JAFIDA010000001">
    <property type="protein sequence ID" value="MBP1325059.1"/>
    <property type="molecule type" value="Genomic_DNA"/>
</dbReference>
<organism evidence="1 2">
    <name type="scientific">Leucobacter exalbidus</name>
    <dbReference type="NCBI Taxonomy" id="662960"/>
    <lineage>
        <taxon>Bacteria</taxon>
        <taxon>Bacillati</taxon>
        <taxon>Actinomycetota</taxon>
        <taxon>Actinomycetes</taxon>
        <taxon>Micrococcales</taxon>
        <taxon>Microbacteriaceae</taxon>
        <taxon>Leucobacter</taxon>
    </lineage>
</organism>
<protein>
    <submittedName>
        <fullName evidence="1">Uncharacterized protein</fullName>
    </submittedName>
</protein>
<comment type="caution">
    <text evidence="1">The sequence shown here is derived from an EMBL/GenBank/DDBJ whole genome shotgun (WGS) entry which is preliminary data.</text>
</comment>
<dbReference type="AlphaFoldDB" id="A0A940PTN3"/>
<sequence length="384" mass="42373">MTSAVPTWLPERHLGVIATLAHADELIAQIGELLFSYLRGEDVIRIREVPNGAMSDAVVERLAPIPRKLPLLVADAFVTLRAALEHTLFAEAEFLNGEPLSEDAARSIEMPASLKHNDYVEWVKKRKRKTPDSLAAGSELLRRVEGLQPFHRNIRPDLHPLARLALHTNRSKHRTPATIAVRLVTIVRDDEVVRSINDVELRPELPLHVGEVIAQTPLGQRVPADLWPALGINRPDTDEWPIMMHELDEISSWVRQQAIPRLITGGGASAEELPTHYEISTGHDDESLAIARGSTLTAAQRNKNQMGAAVVRSNLVDLLLPQATGLTIEGITAWLAQVEDVDVIDMITQLKASLSQEPGGTEAAEMLLNELGNRALQFMSDQPQ</sequence>
<evidence type="ECO:0000313" key="2">
    <source>
        <dbReference type="Proteomes" id="UP000675163"/>
    </source>
</evidence>